<feature type="compositionally biased region" description="Low complexity" evidence="2">
    <location>
        <begin position="238"/>
        <end position="258"/>
    </location>
</feature>
<evidence type="ECO:0000256" key="2">
    <source>
        <dbReference type="SAM" id="MobiDB-lite"/>
    </source>
</evidence>
<evidence type="ECO:0000313" key="4">
    <source>
        <dbReference type="Proteomes" id="UP000142911"/>
    </source>
</evidence>
<dbReference type="EMBL" id="KU240077">
    <property type="protein sequence ID" value="ANE37525.1"/>
    <property type="molecule type" value="Genomic_RNA"/>
</dbReference>
<accession>A0A172T0S1</accession>
<name>A0A172T0S1_GCRV</name>
<keyword evidence="1" id="KW-0175">Coiled coil</keyword>
<organism evidence="3 4">
    <name type="scientific">Grass carp reovirus</name>
    <name type="common">GCRV</name>
    <dbReference type="NCBI Taxonomy" id="128987"/>
    <lineage>
        <taxon>Viruses</taxon>
        <taxon>Riboviria</taxon>
        <taxon>Orthornavirae</taxon>
        <taxon>Duplornaviricota</taxon>
        <taxon>Resentoviricetes</taxon>
        <taxon>Reovirales</taxon>
        <taxon>Spinareoviridae</taxon>
        <taxon>Aquareovirus</taxon>
        <taxon>Aquareovirus ctenopharyngodontis</taxon>
    </lineage>
</organism>
<feature type="region of interest" description="Disordered" evidence="2">
    <location>
        <begin position="170"/>
        <end position="197"/>
    </location>
</feature>
<sequence>MARRITLNSLKPLSAMSNHPSLTPTTTPTAATASTSTAPSIDSSTVSSLPSTFNQMIFEFNGVKYTGAPHAWMMPYRGFEQHMVNMVIETRPDATFSRFDDLLSAIVTALAVNGITATTSLTDGELVLLRFADLATRHASLPSPSPAISDWSQSVPGPLLDTLEYGAPLIPAEPTATPAPTPLAPADYPPPPPHVDDPAVSHSLVALDVPDAALPSMPRASTSTASIPSLMSLPIASPPRSRSSTLSSSTSTSTPRLPGTVVPRRPSHIADDETYNRSRAAYAMGVPAMSPMYCTGKERHFEQTFYSAYPHAANGVWTAYQHSIILIAAPTEDVSLLTLHNVEREQSTTEAYHLRALDGATVARVAVFRLAPTMTCHDVHAMMAGHNVVSNSGLAAAFMIRHKLTDGVFSKSVRRIVMGIDPVMMRHDPVPLHLFAIQSDHRLDHAATHAVMSMRLALMQIESASYQVTKAWLRGHLPVTIFASATTDSSSDSIHATILEADKGMRVADTPGSSTLRELEASNTALQRQVIDMDVQINALLRTISDLKSYTNHQQASHGYSIQQYLHSHTCVNTQELPFIQSVMGDQAANAIQAMRMHANEAARSALTDKVTAPLTAQLSDTMAHLHEARARNDDLTAQLAIAETDAMTAANERDRACELAVELESQLATMQREYDQTTRALLQDNEQLQHSAATAEAAAVSAFRPTPPLTYGTAPSALPAVGPGLTVPLLAAAIDPASLLL</sequence>
<dbReference type="Proteomes" id="UP000142911">
    <property type="component" value="Genome"/>
</dbReference>
<evidence type="ECO:0000313" key="3">
    <source>
        <dbReference type="EMBL" id="ANE37525.1"/>
    </source>
</evidence>
<feature type="region of interest" description="Disordered" evidence="2">
    <location>
        <begin position="230"/>
        <end position="268"/>
    </location>
</feature>
<reference evidence="3 4" key="1">
    <citation type="submission" date="2015-12" db="EMBL/GenBank/DDBJ databases">
        <title>Complete genome characterization of a novel reovirus from grass carp in China.</title>
        <authorList>
            <person name="Zeng W."/>
            <person name="Li X."/>
            <person name="Wang Q."/>
            <person name="Wang Y."/>
            <person name="Li Y."/>
            <person name="Song X."/>
            <person name="Liu C."/>
            <person name="Shi C."/>
            <person name="Fang X."/>
            <person name="Wu S."/>
        </authorList>
    </citation>
    <scope>NUCLEOTIDE SEQUENCE [LARGE SCALE GENOMIC DNA]</scope>
    <source>
        <strain evidence="3">GZ1208</strain>
    </source>
</reference>
<feature type="compositionally biased region" description="Low complexity" evidence="2">
    <location>
        <begin position="20"/>
        <end position="41"/>
    </location>
</feature>
<proteinExistence type="predicted"/>
<feature type="compositionally biased region" description="Pro residues" evidence="2">
    <location>
        <begin position="177"/>
        <end position="193"/>
    </location>
</feature>
<feature type="coiled-coil region" evidence="1">
    <location>
        <begin position="626"/>
        <end position="681"/>
    </location>
</feature>
<evidence type="ECO:0000256" key="1">
    <source>
        <dbReference type="SAM" id="Coils"/>
    </source>
</evidence>
<feature type="region of interest" description="Disordered" evidence="2">
    <location>
        <begin position="14"/>
        <end position="41"/>
    </location>
</feature>
<protein>
    <submittedName>
        <fullName evidence="3">Non-structural protein NS1</fullName>
    </submittedName>
</protein>